<dbReference type="CDD" id="cd05299">
    <property type="entry name" value="CtBP_dh"/>
    <property type="match status" value="1"/>
</dbReference>
<proteinExistence type="inferred from homology"/>
<dbReference type="InterPro" id="IPR050857">
    <property type="entry name" value="D-2-hydroxyacid_DH"/>
</dbReference>
<dbReference type="SUPFAM" id="SSF51735">
    <property type="entry name" value="NAD(P)-binding Rossmann-fold domains"/>
    <property type="match status" value="1"/>
</dbReference>
<dbReference type="Gene3D" id="3.40.50.720">
    <property type="entry name" value="NAD(P)-binding Rossmann-like Domain"/>
    <property type="match status" value="2"/>
</dbReference>
<dbReference type="PANTHER" id="PTHR42789">
    <property type="entry name" value="D-ISOMER SPECIFIC 2-HYDROXYACID DEHYDROGENASE FAMILY PROTEIN (AFU_ORTHOLOGUE AFUA_6G10090)"/>
    <property type="match status" value="1"/>
</dbReference>
<dbReference type="PANTHER" id="PTHR42789:SF1">
    <property type="entry name" value="D-ISOMER SPECIFIC 2-HYDROXYACID DEHYDROGENASE FAMILY PROTEIN (AFU_ORTHOLOGUE AFUA_6G10090)"/>
    <property type="match status" value="1"/>
</dbReference>
<dbReference type="RefSeq" id="WP_249308251.1">
    <property type="nucleotide sequence ID" value="NZ_JACRSZ010000008.1"/>
</dbReference>
<comment type="caution">
    <text evidence="5">The sequence shown here is derived from an EMBL/GenBank/DDBJ whole genome shotgun (WGS) entry which is preliminary data.</text>
</comment>
<dbReference type="PROSITE" id="PS00671">
    <property type="entry name" value="D_2_HYDROXYACID_DH_3"/>
    <property type="match status" value="1"/>
</dbReference>
<evidence type="ECO:0000313" key="5">
    <source>
        <dbReference type="EMBL" id="MBC8573196.1"/>
    </source>
</evidence>
<evidence type="ECO:0000259" key="4">
    <source>
        <dbReference type="Pfam" id="PF02826"/>
    </source>
</evidence>
<keyword evidence="3" id="KW-0520">NAD</keyword>
<comment type="similarity">
    <text evidence="1">Belongs to the D-isomer specific 2-hydroxyacid dehydrogenase family.</text>
</comment>
<dbReference type="InterPro" id="IPR043322">
    <property type="entry name" value="CtBP"/>
</dbReference>
<organism evidence="5 6">
    <name type="scientific">Jingyaoa shaoxingensis</name>
    <dbReference type="NCBI Taxonomy" id="2763671"/>
    <lineage>
        <taxon>Bacteria</taxon>
        <taxon>Bacillati</taxon>
        <taxon>Bacillota</taxon>
        <taxon>Clostridia</taxon>
        <taxon>Lachnospirales</taxon>
        <taxon>Lachnospiraceae</taxon>
        <taxon>Jingyaoa</taxon>
    </lineage>
</organism>
<evidence type="ECO:0000256" key="2">
    <source>
        <dbReference type="ARBA" id="ARBA00023002"/>
    </source>
</evidence>
<dbReference type="InterPro" id="IPR006140">
    <property type="entry name" value="D-isomer_DH_NAD-bd"/>
</dbReference>
<name>A0ABR7N9X2_9FIRM</name>
<dbReference type="SUPFAM" id="SSF52283">
    <property type="entry name" value="Formate/glycerate dehydrogenase catalytic domain-like"/>
    <property type="match status" value="1"/>
</dbReference>
<accession>A0ABR7N9X2</accession>
<dbReference type="InterPro" id="IPR036291">
    <property type="entry name" value="NAD(P)-bd_dom_sf"/>
</dbReference>
<reference evidence="5 6" key="1">
    <citation type="submission" date="2020-08" db="EMBL/GenBank/DDBJ databases">
        <title>Genome public.</title>
        <authorList>
            <person name="Liu C."/>
            <person name="Sun Q."/>
        </authorList>
    </citation>
    <scope>NUCLEOTIDE SEQUENCE [LARGE SCALE GENOMIC DNA]</scope>
    <source>
        <strain evidence="5 6">NSJ-46</strain>
    </source>
</reference>
<sequence length="338" mass="37182">MKAVVVDKDYGSVTSEELETVKKAYAKAGIDLELQHFTTEDEIIAGCQDAMAILGTGNPPVTRRVIESLPDLKFVQRFGVGVNSIDLDAAAEHGVIVLNLPGFCAKELADLACAMIMGLIRNTNYYDKEIRKGNWPKCQYLLPPDVRELTLGLYGFGAAGRYLHDIFHGGFGTKVISCDPYVSDVVKAQYPHVEFVTFEEMVEKSDIISVHVNLTPETTHVFNKETFRKMKNTAMIINTSRGPVINQKDLAWALENGEILYAGLDTVEKEPIEKDDPLLLMDNVILGPHSGSYGVGAKKTQISMVCNLVPDAVIKGVIPGKNVADRSVIEKETGYQFV</sequence>
<dbReference type="Pfam" id="PF02826">
    <property type="entry name" value="2-Hacid_dh_C"/>
    <property type="match status" value="1"/>
</dbReference>
<feature type="domain" description="D-isomer specific 2-hydroxyacid dehydrogenase NAD-binding" evidence="4">
    <location>
        <begin position="114"/>
        <end position="291"/>
    </location>
</feature>
<dbReference type="EMBL" id="JACRSZ010000008">
    <property type="protein sequence ID" value="MBC8573196.1"/>
    <property type="molecule type" value="Genomic_DNA"/>
</dbReference>
<protein>
    <submittedName>
        <fullName evidence="5">C-terminal binding protein</fullName>
    </submittedName>
</protein>
<keyword evidence="2" id="KW-0560">Oxidoreductase</keyword>
<evidence type="ECO:0000256" key="1">
    <source>
        <dbReference type="ARBA" id="ARBA00005854"/>
    </source>
</evidence>
<keyword evidence="6" id="KW-1185">Reference proteome</keyword>
<evidence type="ECO:0000313" key="6">
    <source>
        <dbReference type="Proteomes" id="UP000657421"/>
    </source>
</evidence>
<evidence type="ECO:0000256" key="3">
    <source>
        <dbReference type="ARBA" id="ARBA00023027"/>
    </source>
</evidence>
<dbReference type="InterPro" id="IPR029753">
    <property type="entry name" value="D-isomer_DH_CS"/>
</dbReference>
<dbReference type="Proteomes" id="UP000657421">
    <property type="component" value="Unassembled WGS sequence"/>
</dbReference>
<gene>
    <name evidence="5" type="ORF">H8716_08885</name>
</gene>